<feature type="transmembrane region" description="Helical" evidence="6">
    <location>
        <begin position="223"/>
        <end position="241"/>
    </location>
</feature>
<dbReference type="Pfam" id="PF07851">
    <property type="entry name" value="TMEM120A-B"/>
    <property type="match status" value="1"/>
</dbReference>
<evidence type="ECO:0000313" key="8">
    <source>
        <dbReference type="Proteomes" id="UP000006671"/>
    </source>
</evidence>
<feature type="transmembrane region" description="Helical" evidence="6">
    <location>
        <begin position="137"/>
        <end position="156"/>
    </location>
</feature>
<dbReference type="OMA" id="WPNTGPW"/>
<evidence type="ECO:0000256" key="3">
    <source>
        <dbReference type="ARBA" id="ARBA00022692"/>
    </source>
</evidence>
<evidence type="ECO:0000256" key="5">
    <source>
        <dbReference type="ARBA" id="ARBA00023136"/>
    </source>
</evidence>
<accession>D2VQV9</accession>
<dbReference type="GO" id="GO:0016020">
    <property type="term" value="C:membrane"/>
    <property type="evidence" value="ECO:0007669"/>
    <property type="project" value="UniProtKB-SubCell"/>
</dbReference>
<keyword evidence="5 6" id="KW-0472">Membrane</keyword>
<proteinExistence type="inferred from homology"/>
<protein>
    <submittedName>
        <fullName evidence="7">Predicted protein</fullName>
    </submittedName>
</protein>
<keyword evidence="4 6" id="KW-1133">Transmembrane helix</keyword>
<dbReference type="InParanoid" id="D2VQV9"/>
<feature type="transmembrane region" description="Helical" evidence="6">
    <location>
        <begin position="315"/>
        <end position="340"/>
    </location>
</feature>
<dbReference type="PANTHER" id="PTHR21433:SF0">
    <property type="entry name" value="TRANSMEMBRANE PROTEIN 120 HOMOLOG"/>
    <property type="match status" value="1"/>
</dbReference>
<feature type="transmembrane region" description="Helical" evidence="6">
    <location>
        <begin position="168"/>
        <end position="187"/>
    </location>
</feature>
<dbReference type="AlphaFoldDB" id="D2VQV9"/>
<dbReference type="KEGG" id="ngr:NAEGRDRAFT_71364"/>
<comment type="similarity">
    <text evidence="2">Belongs to the TMEM120 family.</text>
</comment>
<reference evidence="7 8" key="1">
    <citation type="journal article" date="2010" name="Cell">
        <title>The genome of Naegleria gruberi illuminates early eukaryotic versatility.</title>
        <authorList>
            <person name="Fritz-Laylin L.K."/>
            <person name="Prochnik S.E."/>
            <person name="Ginger M.L."/>
            <person name="Dacks J.B."/>
            <person name="Carpenter M.L."/>
            <person name="Field M.C."/>
            <person name="Kuo A."/>
            <person name="Paredez A."/>
            <person name="Chapman J."/>
            <person name="Pham J."/>
            <person name="Shu S."/>
            <person name="Neupane R."/>
            <person name="Cipriano M."/>
            <person name="Mancuso J."/>
            <person name="Tu H."/>
            <person name="Salamov A."/>
            <person name="Lindquist E."/>
            <person name="Shapiro H."/>
            <person name="Lucas S."/>
            <person name="Grigoriev I.V."/>
            <person name="Cande W.Z."/>
            <person name="Fulton C."/>
            <person name="Rokhsar D.S."/>
            <person name="Dawson S.C."/>
        </authorList>
    </citation>
    <scope>NUCLEOTIDE SEQUENCE [LARGE SCALE GENOMIC DNA]</scope>
    <source>
        <strain evidence="7 8">NEG-M</strain>
    </source>
</reference>
<dbReference type="RefSeq" id="XP_002673450.1">
    <property type="nucleotide sequence ID" value="XM_002673404.1"/>
</dbReference>
<keyword evidence="8" id="KW-1185">Reference proteome</keyword>
<evidence type="ECO:0000313" key="7">
    <source>
        <dbReference type="EMBL" id="EFC40706.1"/>
    </source>
</evidence>
<evidence type="ECO:0000256" key="2">
    <source>
        <dbReference type="ARBA" id="ARBA00009700"/>
    </source>
</evidence>
<organism evidence="8">
    <name type="scientific">Naegleria gruberi</name>
    <name type="common">Amoeba</name>
    <dbReference type="NCBI Taxonomy" id="5762"/>
    <lineage>
        <taxon>Eukaryota</taxon>
        <taxon>Discoba</taxon>
        <taxon>Heterolobosea</taxon>
        <taxon>Tetramitia</taxon>
        <taxon>Eutetramitia</taxon>
        <taxon>Vahlkampfiidae</taxon>
        <taxon>Naegleria</taxon>
    </lineage>
</organism>
<dbReference type="InterPro" id="IPR012926">
    <property type="entry name" value="TMEM120A/B"/>
</dbReference>
<feature type="transmembrane region" description="Helical" evidence="6">
    <location>
        <begin position="274"/>
        <end position="295"/>
    </location>
</feature>
<gene>
    <name evidence="7" type="ORF">NAEGRDRAFT_71364</name>
</gene>
<keyword evidence="3 6" id="KW-0812">Transmembrane</keyword>
<name>D2VQV9_NAEGR</name>
<feature type="transmembrane region" description="Helical" evidence="6">
    <location>
        <begin position="199"/>
        <end position="217"/>
    </location>
</feature>
<dbReference type="GeneID" id="8864453"/>
<evidence type="ECO:0000256" key="1">
    <source>
        <dbReference type="ARBA" id="ARBA00004141"/>
    </source>
</evidence>
<evidence type="ECO:0000256" key="4">
    <source>
        <dbReference type="ARBA" id="ARBA00022989"/>
    </source>
</evidence>
<sequence>MEEILKQINEDWSECSTDQEKIESSFDKLIKEKRADLFYSESDVKKKAEKQKKRLRSCVAMIESVEKAGSSNEELIKDLQEKKLKIKHYIKKLDVINKQTLNTGGKFVELFLGKESSAVLVGDDSKKFNFKKEYESFKYKCTVWNIPFTLLLYFFIQSRAIDTLYQLYLTYFYLTLALRENILAVNGSNIKAWWIRHHYLSIFLVITMLTWPETAFYQAYRPYFLLYALYASIVQVLQYKYQKERLYVRTAIGKSNMMDVANSDSSQVVVESSLALVFLLPFIFIGQIFQVYNAYKLFDWGLLHPESFGGITVEWQVYANGLLFLILALGNFVTTTEVLVKKVKRVKKRKQEKAALAKASEEKKIE</sequence>
<dbReference type="PANTHER" id="PTHR21433">
    <property type="entry name" value="TRANSMEMBRANE PROTEIN INDUCED BY TUMOR NECROSIS FACTOR ALPHA"/>
    <property type="match status" value="1"/>
</dbReference>
<dbReference type="Proteomes" id="UP000006671">
    <property type="component" value="Unassembled WGS sequence"/>
</dbReference>
<dbReference type="eggNOG" id="KOG4758">
    <property type="taxonomic scope" value="Eukaryota"/>
</dbReference>
<dbReference type="OrthoDB" id="2015098at2759"/>
<evidence type="ECO:0000256" key="6">
    <source>
        <dbReference type="SAM" id="Phobius"/>
    </source>
</evidence>
<dbReference type="VEuPathDB" id="AmoebaDB:NAEGRDRAFT_71364"/>
<comment type="subcellular location">
    <subcellularLocation>
        <location evidence="1">Membrane</location>
        <topology evidence="1">Multi-pass membrane protein</topology>
    </subcellularLocation>
</comment>
<dbReference type="EMBL" id="GG738890">
    <property type="protein sequence ID" value="EFC40706.1"/>
    <property type="molecule type" value="Genomic_DNA"/>
</dbReference>